<evidence type="ECO:0000256" key="1">
    <source>
        <dbReference type="SAM" id="MobiDB-lite"/>
    </source>
</evidence>
<keyword evidence="3" id="KW-1185">Reference proteome</keyword>
<sequence length="82" mass="8973">MALNISANHRRSRGELKEKGRKRPQEISVASSRTSGSSFMSDLKLTRKHTENLQKGQPVKRSLCGTLWVGKTCSSGSGPSML</sequence>
<proteinExistence type="predicted"/>
<comment type="caution">
    <text evidence="2">The sequence shown here is derived from an EMBL/GenBank/DDBJ whole genome shotgun (WGS) entry which is preliminary data.</text>
</comment>
<dbReference type="AlphaFoldDB" id="A0A9D3SHE7"/>
<dbReference type="Proteomes" id="UP000824219">
    <property type="component" value="Linkage Group LG21"/>
</dbReference>
<name>A0A9D3SHE7_9TELE</name>
<dbReference type="EMBL" id="JAHKSW010000021">
    <property type="protein sequence ID" value="KAG7319129.1"/>
    <property type="molecule type" value="Genomic_DNA"/>
</dbReference>
<reference evidence="2 3" key="1">
    <citation type="submission" date="2021-06" db="EMBL/GenBank/DDBJ databases">
        <title>Chromosome-level genome assembly of the red-tail catfish (Hemibagrus wyckioides).</title>
        <authorList>
            <person name="Shao F."/>
        </authorList>
    </citation>
    <scope>NUCLEOTIDE SEQUENCE [LARGE SCALE GENOMIC DNA]</scope>
    <source>
        <strain evidence="2">EC202008001</strain>
        <tissue evidence="2">Blood</tissue>
    </source>
</reference>
<organism evidence="2 3">
    <name type="scientific">Hemibagrus wyckioides</name>
    <dbReference type="NCBI Taxonomy" id="337641"/>
    <lineage>
        <taxon>Eukaryota</taxon>
        <taxon>Metazoa</taxon>
        <taxon>Chordata</taxon>
        <taxon>Craniata</taxon>
        <taxon>Vertebrata</taxon>
        <taxon>Euteleostomi</taxon>
        <taxon>Actinopterygii</taxon>
        <taxon>Neopterygii</taxon>
        <taxon>Teleostei</taxon>
        <taxon>Ostariophysi</taxon>
        <taxon>Siluriformes</taxon>
        <taxon>Bagridae</taxon>
        <taxon>Hemibagrus</taxon>
    </lineage>
</organism>
<accession>A0A9D3SHE7</accession>
<feature type="compositionally biased region" description="Polar residues" evidence="1">
    <location>
        <begin position="28"/>
        <end position="40"/>
    </location>
</feature>
<protein>
    <submittedName>
        <fullName evidence="2">Uncharacterized protein</fullName>
    </submittedName>
</protein>
<evidence type="ECO:0000313" key="2">
    <source>
        <dbReference type="EMBL" id="KAG7319129.1"/>
    </source>
</evidence>
<gene>
    <name evidence="2" type="ORF">KOW79_017603</name>
</gene>
<feature type="region of interest" description="Disordered" evidence="1">
    <location>
        <begin position="1"/>
        <end position="57"/>
    </location>
</feature>
<evidence type="ECO:0000313" key="3">
    <source>
        <dbReference type="Proteomes" id="UP000824219"/>
    </source>
</evidence>